<protein>
    <submittedName>
        <fullName evidence="1">Uncharacterized protein</fullName>
    </submittedName>
</protein>
<organism evidence="1 2">
    <name type="scientific">Tagetes erecta</name>
    <name type="common">African marigold</name>
    <dbReference type="NCBI Taxonomy" id="13708"/>
    <lineage>
        <taxon>Eukaryota</taxon>
        <taxon>Viridiplantae</taxon>
        <taxon>Streptophyta</taxon>
        <taxon>Embryophyta</taxon>
        <taxon>Tracheophyta</taxon>
        <taxon>Spermatophyta</taxon>
        <taxon>Magnoliopsida</taxon>
        <taxon>eudicotyledons</taxon>
        <taxon>Gunneridae</taxon>
        <taxon>Pentapetalae</taxon>
        <taxon>asterids</taxon>
        <taxon>campanulids</taxon>
        <taxon>Asterales</taxon>
        <taxon>Asteraceae</taxon>
        <taxon>Asteroideae</taxon>
        <taxon>Heliantheae alliance</taxon>
        <taxon>Tageteae</taxon>
        <taxon>Tagetes</taxon>
    </lineage>
</organism>
<accession>A0AAD8NZD9</accession>
<name>A0AAD8NZD9_TARER</name>
<dbReference type="Proteomes" id="UP001229421">
    <property type="component" value="Unassembled WGS sequence"/>
</dbReference>
<proteinExistence type="predicted"/>
<comment type="caution">
    <text evidence="1">The sequence shown here is derived from an EMBL/GenBank/DDBJ whole genome shotgun (WGS) entry which is preliminary data.</text>
</comment>
<dbReference type="EMBL" id="JAUHHV010000004">
    <property type="protein sequence ID" value="KAK1426424.1"/>
    <property type="molecule type" value="Genomic_DNA"/>
</dbReference>
<evidence type="ECO:0000313" key="1">
    <source>
        <dbReference type="EMBL" id="KAK1426424.1"/>
    </source>
</evidence>
<evidence type="ECO:0000313" key="2">
    <source>
        <dbReference type="Proteomes" id="UP001229421"/>
    </source>
</evidence>
<keyword evidence="2" id="KW-1185">Reference proteome</keyword>
<sequence length="99" mass="11770">MKSNASNKQQLYKPLLLGAVEVEQWLYVYGFTWRYNEIGLQRYTPSHATLRKVLHITLLRSLSSLSQISSLLTRRDRRSPTTCYCSYADFILHYFVYIW</sequence>
<reference evidence="1" key="1">
    <citation type="journal article" date="2023" name="bioRxiv">
        <title>Improved chromosome-level genome assembly for marigold (Tagetes erecta).</title>
        <authorList>
            <person name="Jiang F."/>
            <person name="Yuan L."/>
            <person name="Wang S."/>
            <person name="Wang H."/>
            <person name="Xu D."/>
            <person name="Wang A."/>
            <person name="Fan W."/>
        </authorList>
    </citation>
    <scope>NUCLEOTIDE SEQUENCE</scope>
    <source>
        <strain evidence="1">WSJ</strain>
        <tissue evidence="1">Leaf</tissue>
    </source>
</reference>
<dbReference type="AlphaFoldDB" id="A0AAD8NZD9"/>
<gene>
    <name evidence="1" type="ORF">QVD17_15095</name>
</gene>